<sequence>MSFLADFEPAIIHYPYDQDQRKRIDKFGITREICFRLFGRKKVNAVEEVRIENNSTSANRMEAAAVFPNLARSSTSRMKYSTTSPSETQFLDRNPIEGGHIMYFDFNSFKHLSVIARGAYGEVSKAYWNSAEKTVALKTLYNDLGTEEDHSFEDFIKEVGIRILVSSLTLETAELGTHDHLIN</sequence>
<protein>
    <submittedName>
        <fullName evidence="1">15226_t:CDS:1</fullName>
    </submittedName>
</protein>
<organism evidence="1 2">
    <name type="scientific">Acaulospora colombiana</name>
    <dbReference type="NCBI Taxonomy" id="27376"/>
    <lineage>
        <taxon>Eukaryota</taxon>
        <taxon>Fungi</taxon>
        <taxon>Fungi incertae sedis</taxon>
        <taxon>Mucoromycota</taxon>
        <taxon>Glomeromycotina</taxon>
        <taxon>Glomeromycetes</taxon>
        <taxon>Diversisporales</taxon>
        <taxon>Acaulosporaceae</taxon>
        <taxon>Acaulospora</taxon>
    </lineage>
</organism>
<evidence type="ECO:0000313" key="2">
    <source>
        <dbReference type="Proteomes" id="UP000789525"/>
    </source>
</evidence>
<keyword evidence="2" id="KW-1185">Reference proteome</keyword>
<name>A0ACA9K6R5_9GLOM</name>
<accession>A0ACA9K6R5</accession>
<proteinExistence type="predicted"/>
<gene>
    <name evidence="1" type="ORF">ACOLOM_LOCUS940</name>
</gene>
<dbReference type="EMBL" id="CAJVPT010001044">
    <property type="protein sequence ID" value="CAG8455425.1"/>
    <property type="molecule type" value="Genomic_DNA"/>
</dbReference>
<dbReference type="Proteomes" id="UP000789525">
    <property type="component" value="Unassembled WGS sequence"/>
</dbReference>
<evidence type="ECO:0000313" key="1">
    <source>
        <dbReference type="EMBL" id="CAG8455425.1"/>
    </source>
</evidence>
<comment type="caution">
    <text evidence="1">The sequence shown here is derived from an EMBL/GenBank/DDBJ whole genome shotgun (WGS) entry which is preliminary data.</text>
</comment>
<reference evidence="1" key="1">
    <citation type="submission" date="2021-06" db="EMBL/GenBank/DDBJ databases">
        <authorList>
            <person name="Kallberg Y."/>
            <person name="Tangrot J."/>
            <person name="Rosling A."/>
        </authorList>
    </citation>
    <scope>NUCLEOTIDE SEQUENCE</scope>
    <source>
        <strain evidence="1">CL356</strain>
    </source>
</reference>